<proteinExistence type="predicted"/>
<gene>
    <name evidence="2" type="ORF">Poly24_49760</name>
</gene>
<dbReference type="OrthoDB" id="8212403at2"/>
<accession>A0A518K0B7</accession>
<dbReference type="Pfam" id="PF07585">
    <property type="entry name" value="BBP7"/>
    <property type="match status" value="1"/>
</dbReference>
<name>A0A518K0B7_9BACT</name>
<keyword evidence="3" id="KW-1185">Reference proteome</keyword>
<dbReference type="AlphaFoldDB" id="A0A518K0B7"/>
<evidence type="ECO:0000313" key="2">
    <source>
        <dbReference type="EMBL" id="QDV71241.1"/>
    </source>
</evidence>
<evidence type="ECO:0000256" key="1">
    <source>
        <dbReference type="SAM" id="Phobius"/>
    </source>
</evidence>
<protein>
    <submittedName>
        <fullName evidence="2">Uncharacterized protein</fullName>
    </submittedName>
</protein>
<reference evidence="2 3" key="1">
    <citation type="submission" date="2019-02" db="EMBL/GenBank/DDBJ databases">
        <title>Deep-cultivation of Planctomycetes and their phenomic and genomic characterization uncovers novel biology.</title>
        <authorList>
            <person name="Wiegand S."/>
            <person name="Jogler M."/>
            <person name="Boedeker C."/>
            <person name="Pinto D."/>
            <person name="Vollmers J."/>
            <person name="Rivas-Marin E."/>
            <person name="Kohn T."/>
            <person name="Peeters S.H."/>
            <person name="Heuer A."/>
            <person name="Rast P."/>
            <person name="Oberbeckmann S."/>
            <person name="Bunk B."/>
            <person name="Jeske O."/>
            <person name="Meyerdierks A."/>
            <person name="Storesund J.E."/>
            <person name="Kallscheuer N."/>
            <person name="Luecker S."/>
            <person name="Lage O.M."/>
            <person name="Pohl T."/>
            <person name="Merkel B.J."/>
            <person name="Hornburger P."/>
            <person name="Mueller R.-W."/>
            <person name="Bruemmer F."/>
            <person name="Labrenz M."/>
            <person name="Spormann A.M."/>
            <person name="Op den Camp H."/>
            <person name="Overmann J."/>
            <person name="Amann R."/>
            <person name="Jetten M.S.M."/>
            <person name="Mascher T."/>
            <person name="Medema M.H."/>
            <person name="Devos D.P."/>
            <person name="Kaster A.-K."/>
            <person name="Ovreas L."/>
            <person name="Rohde M."/>
            <person name="Galperin M.Y."/>
            <person name="Jogler C."/>
        </authorList>
    </citation>
    <scope>NUCLEOTIDE SEQUENCE [LARGE SCALE GENOMIC DNA]</scope>
    <source>
        <strain evidence="2 3">Poly24</strain>
    </source>
</reference>
<dbReference type="EMBL" id="CP036348">
    <property type="protein sequence ID" value="QDV71241.1"/>
    <property type="molecule type" value="Genomic_DNA"/>
</dbReference>
<evidence type="ECO:0000313" key="3">
    <source>
        <dbReference type="Proteomes" id="UP000315082"/>
    </source>
</evidence>
<keyword evidence="1" id="KW-0812">Transmembrane</keyword>
<keyword evidence="1" id="KW-0472">Membrane</keyword>
<dbReference type="Proteomes" id="UP000315082">
    <property type="component" value="Chromosome"/>
</dbReference>
<organism evidence="2 3">
    <name type="scientific">Rosistilla carotiformis</name>
    <dbReference type="NCBI Taxonomy" id="2528017"/>
    <lineage>
        <taxon>Bacteria</taxon>
        <taxon>Pseudomonadati</taxon>
        <taxon>Planctomycetota</taxon>
        <taxon>Planctomycetia</taxon>
        <taxon>Pirellulales</taxon>
        <taxon>Pirellulaceae</taxon>
        <taxon>Rosistilla</taxon>
    </lineage>
</organism>
<keyword evidence="1" id="KW-1133">Transmembrane helix</keyword>
<feature type="transmembrane region" description="Helical" evidence="1">
    <location>
        <begin position="61"/>
        <end position="78"/>
    </location>
</feature>
<dbReference type="KEGG" id="rcf:Poly24_49760"/>
<dbReference type="InterPro" id="IPR011446">
    <property type="entry name" value="BBP7"/>
</dbReference>
<sequence length="542" mass="59727">MFSRKRSRKPGGSHRIWTVLVGQTGVERFLFTRVLVANGSIESGCLVNPESTGHAVSKKRIIIVAAFACLTAIQAWAAEPREKVASSAERIARARWQPIRQPIDESLEELPSAEPEIISSEMVPFADGEVIVEEGDYYDYDDRYREGAYYGTSGDQGCDGCGSGCNSCRRGRGWSPLFCVGVPSDGWFSAEYLMWWQKGMNLPPLVTTSATTADAGVLGRGTTRTLFGGNDDYVTDSLNGMRFRLGFWLDACHRWGIEAEHFGLDTERDSFSASGDGSPILARPFFNMENNANDSELVSFPNVVNGRVSVDVTSSLEGTGVHLRRLWCCSTGCAELAGCCLPRAYTSRIEGLVGWRRLQLSETLGITENLDAADGSGSFDINDQFNTRTHFNGFNFGVLYHRQRGPWSLDLAGKFAIGSNRQSVSIAGSTVITTDTVEQYDSGILAGPSNIGQYERNRFAIVPEIGITGGYNWTPNLRFTLGYTFIYWNNVVRPGDQVDLDLNPSQFPPAIVGANASQRPGFQFNETDYWVQGWSIGAEYRF</sequence>